<feature type="chain" id="PRO_5037038240" description="Rhamnogalacturonase A/B/Epimerase-like pectate lyase domain-containing protein" evidence="1">
    <location>
        <begin position="25"/>
        <end position="415"/>
    </location>
</feature>
<dbReference type="Proteomes" id="UP000676246">
    <property type="component" value="Unassembled WGS sequence"/>
</dbReference>
<protein>
    <recommendedName>
        <fullName evidence="2">Rhamnogalacturonase A/B/Epimerase-like pectate lyase domain-containing protein</fullName>
    </recommendedName>
</protein>
<comment type="caution">
    <text evidence="3">The sequence shown here is derived from an EMBL/GenBank/DDBJ whole genome shotgun (WGS) entry which is preliminary data.</text>
</comment>
<evidence type="ECO:0000259" key="2">
    <source>
        <dbReference type="Pfam" id="PF12708"/>
    </source>
</evidence>
<keyword evidence="1" id="KW-0732">Signal</keyword>
<feature type="signal peptide" evidence="1">
    <location>
        <begin position="1"/>
        <end position="24"/>
    </location>
</feature>
<keyword evidence="4" id="KW-1185">Reference proteome</keyword>
<sequence length="415" mass="44971">MTSPLRRRLLTLALAAAWPLAGRAASAVRSVDVTDLGADRSGQRDASAAFQQAIDQLAEGGGVLRIPAGTYRLERSLSWTLPGTGRTSGISFQGEGMHSTVLRYVGRSGPLLRVRGLPAQGPVSTTFFWGGGLRALTLDGSGAGPECDALELMGWWYGEIEQCRMMGFGRHGIRAVSDLAINRNPDFSASTMFVRSTWIERCGGWGFIDDGGVQVSPAWSWDRCVFVLCKQGGAFVQSSSHSYTKCSFSACGWQHENAAPADQAFGLYFAGALTATSRQWVEGCEFDNNLSAHIGARFLSSSSFTNNRFIFNDRYRLGRLCPAAGVTLGHGDARAAVRSVEFRQSFFRFDQGGQAVGFDWANTANVRDVEVSNSIFADNSGGKLALQRYRGFEAAAQRMGYEIRDRDGDASRGAR</sequence>
<feature type="domain" description="Rhamnogalacturonase A/B/Epimerase-like pectate lyase" evidence="2">
    <location>
        <begin position="31"/>
        <end position="106"/>
    </location>
</feature>
<dbReference type="SUPFAM" id="SSF51126">
    <property type="entry name" value="Pectin lyase-like"/>
    <property type="match status" value="1"/>
</dbReference>
<evidence type="ECO:0000256" key="1">
    <source>
        <dbReference type="SAM" id="SignalP"/>
    </source>
</evidence>
<proteinExistence type="predicted"/>
<organism evidence="3 4">
    <name type="scientific">Ideonella alba</name>
    <dbReference type="NCBI Taxonomy" id="2824118"/>
    <lineage>
        <taxon>Bacteria</taxon>
        <taxon>Pseudomonadati</taxon>
        <taxon>Pseudomonadota</taxon>
        <taxon>Betaproteobacteria</taxon>
        <taxon>Burkholderiales</taxon>
        <taxon>Sphaerotilaceae</taxon>
        <taxon>Ideonella</taxon>
    </lineage>
</organism>
<gene>
    <name evidence="3" type="ORF">KAK03_04015</name>
</gene>
<dbReference type="EMBL" id="JAGQDD010000002">
    <property type="protein sequence ID" value="MBQ0929641.1"/>
    <property type="molecule type" value="Genomic_DNA"/>
</dbReference>
<dbReference type="Gene3D" id="2.160.20.10">
    <property type="entry name" value="Single-stranded right-handed beta-helix, Pectin lyase-like"/>
    <property type="match status" value="1"/>
</dbReference>
<dbReference type="RefSeq" id="WP_210851899.1">
    <property type="nucleotide sequence ID" value="NZ_JAGQDD010000002.1"/>
</dbReference>
<evidence type="ECO:0000313" key="3">
    <source>
        <dbReference type="EMBL" id="MBQ0929641.1"/>
    </source>
</evidence>
<dbReference type="Pfam" id="PF12708">
    <property type="entry name" value="Pect-lyase_RHGA_epim"/>
    <property type="match status" value="1"/>
</dbReference>
<accession>A0A941BCY3</accession>
<dbReference type="InterPro" id="IPR011050">
    <property type="entry name" value="Pectin_lyase_fold/virulence"/>
</dbReference>
<reference evidence="3 4" key="1">
    <citation type="submission" date="2021-04" db="EMBL/GenBank/DDBJ databases">
        <title>The genome sequence of Ideonella sp. 3Y2.</title>
        <authorList>
            <person name="Liu Y."/>
        </authorList>
    </citation>
    <scope>NUCLEOTIDE SEQUENCE [LARGE SCALE GENOMIC DNA]</scope>
    <source>
        <strain evidence="3 4">3Y2</strain>
    </source>
</reference>
<dbReference type="InterPro" id="IPR024535">
    <property type="entry name" value="RHGA/B-epi-like_pectate_lyase"/>
</dbReference>
<dbReference type="AlphaFoldDB" id="A0A941BCY3"/>
<evidence type="ECO:0000313" key="4">
    <source>
        <dbReference type="Proteomes" id="UP000676246"/>
    </source>
</evidence>
<name>A0A941BCY3_9BURK</name>
<dbReference type="InterPro" id="IPR012334">
    <property type="entry name" value="Pectin_lyas_fold"/>
</dbReference>